<dbReference type="AlphaFoldDB" id="A0A2V1D1F3"/>
<organism evidence="2 3">
    <name type="scientific">Periconia macrospinosa</name>
    <dbReference type="NCBI Taxonomy" id="97972"/>
    <lineage>
        <taxon>Eukaryota</taxon>
        <taxon>Fungi</taxon>
        <taxon>Dikarya</taxon>
        <taxon>Ascomycota</taxon>
        <taxon>Pezizomycotina</taxon>
        <taxon>Dothideomycetes</taxon>
        <taxon>Pleosporomycetidae</taxon>
        <taxon>Pleosporales</taxon>
        <taxon>Massarineae</taxon>
        <taxon>Periconiaceae</taxon>
        <taxon>Periconia</taxon>
    </lineage>
</organism>
<dbReference type="InterPro" id="IPR011333">
    <property type="entry name" value="SKP1/BTB/POZ_sf"/>
</dbReference>
<protein>
    <recommendedName>
        <fullName evidence="1">BTB domain-containing protein</fullName>
    </recommendedName>
</protein>
<dbReference type="CDD" id="cd18186">
    <property type="entry name" value="BTB_POZ_ZBTB_KLHL-like"/>
    <property type="match status" value="1"/>
</dbReference>
<feature type="non-terminal residue" evidence="2">
    <location>
        <position position="1"/>
    </location>
</feature>
<reference evidence="2 3" key="1">
    <citation type="journal article" date="2018" name="Sci. Rep.">
        <title>Comparative genomics provides insights into the lifestyle and reveals functional heterogeneity of dark septate endophytic fungi.</title>
        <authorList>
            <person name="Knapp D.G."/>
            <person name="Nemeth J.B."/>
            <person name="Barry K."/>
            <person name="Hainaut M."/>
            <person name="Henrissat B."/>
            <person name="Johnson J."/>
            <person name="Kuo A."/>
            <person name="Lim J.H.P."/>
            <person name="Lipzen A."/>
            <person name="Nolan M."/>
            <person name="Ohm R.A."/>
            <person name="Tamas L."/>
            <person name="Grigoriev I.V."/>
            <person name="Spatafora J.W."/>
            <person name="Nagy L.G."/>
            <person name="Kovacs G.M."/>
        </authorList>
    </citation>
    <scope>NUCLEOTIDE SEQUENCE [LARGE SCALE GENOMIC DNA]</scope>
    <source>
        <strain evidence="2 3">DSE2036</strain>
    </source>
</reference>
<dbReference type="PANTHER" id="PTHR47843:SF5">
    <property type="entry name" value="BTB_POZ DOMAIN PROTEIN"/>
    <property type="match status" value="1"/>
</dbReference>
<name>A0A2V1D1F3_9PLEO</name>
<keyword evidence="3" id="KW-1185">Reference proteome</keyword>
<dbReference type="EMBL" id="KZ805969">
    <property type="protein sequence ID" value="PVH91084.1"/>
    <property type="molecule type" value="Genomic_DNA"/>
</dbReference>
<evidence type="ECO:0000313" key="3">
    <source>
        <dbReference type="Proteomes" id="UP000244855"/>
    </source>
</evidence>
<evidence type="ECO:0000259" key="1">
    <source>
        <dbReference type="PROSITE" id="PS50097"/>
    </source>
</evidence>
<sequence>QYLGSSSLSGGTIKCEDQEFNIHKLVLCTQSNYFSTAFNGEWKESANGVIDLKGDDVSVVEAMLEFIYTHDYNAIGEGVSSPMLFNINVYGLADKYDVPELKSRAKQKFENTVEICWDMDDFPYAITQVYQSTPLSDRGLRELVVDTACKHIQSLLCKQEFCNVLSDTAGFASDMVHLLVKNQKKPQPQIRKEYRCPSCGHQWQGPVPSGLTCDCPHCSRSRSDWNSHVV</sequence>
<dbReference type="SUPFAM" id="SSF54695">
    <property type="entry name" value="POZ domain"/>
    <property type="match status" value="1"/>
</dbReference>
<accession>A0A2V1D1F3</accession>
<proteinExistence type="predicted"/>
<feature type="domain" description="BTB" evidence="1">
    <location>
        <begin position="9"/>
        <end position="76"/>
    </location>
</feature>
<dbReference type="STRING" id="97972.A0A2V1D1F3"/>
<dbReference type="Proteomes" id="UP000244855">
    <property type="component" value="Unassembled WGS sequence"/>
</dbReference>
<dbReference type="PROSITE" id="PS50097">
    <property type="entry name" value="BTB"/>
    <property type="match status" value="1"/>
</dbReference>
<dbReference type="Gene3D" id="3.30.710.10">
    <property type="entry name" value="Potassium Channel Kv1.1, Chain A"/>
    <property type="match status" value="1"/>
</dbReference>
<dbReference type="Pfam" id="PF00651">
    <property type="entry name" value="BTB"/>
    <property type="match status" value="1"/>
</dbReference>
<evidence type="ECO:0000313" key="2">
    <source>
        <dbReference type="EMBL" id="PVH91084.1"/>
    </source>
</evidence>
<dbReference type="SMART" id="SM00225">
    <property type="entry name" value="BTB"/>
    <property type="match status" value="1"/>
</dbReference>
<dbReference type="OrthoDB" id="6359816at2759"/>
<dbReference type="PANTHER" id="PTHR47843">
    <property type="entry name" value="BTB DOMAIN-CONTAINING PROTEIN-RELATED"/>
    <property type="match status" value="1"/>
</dbReference>
<gene>
    <name evidence="2" type="ORF">DM02DRAFT_546495</name>
</gene>
<dbReference type="InterPro" id="IPR000210">
    <property type="entry name" value="BTB/POZ_dom"/>
</dbReference>